<evidence type="ECO:0000256" key="3">
    <source>
        <dbReference type="ARBA" id="ARBA00022490"/>
    </source>
</evidence>
<dbReference type="OrthoDB" id="762982at2759"/>
<dbReference type="Ensembl" id="ENSLACT00000003268.2">
    <property type="protein sequence ID" value="ENSLACP00000003238.2"/>
    <property type="gene ID" value="ENSLACG00000002895.2"/>
</dbReference>
<dbReference type="EMBL" id="AFYH01133714">
    <property type="status" value="NOT_ANNOTATED_CDS"/>
    <property type="molecule type" value="Genomic_DNA"/>
</dbReference>
<sequence>MSTTVPELQNENGTREDDAQSSNVASSNQGYILPEGKIMPNTLFVGGIDIMMDANEIRDFFARYGVVKEVKIITDRTGISKGYGFISFHDDVDIQKIVEMQINFKGKKLKLGPAIRKQQHFTTNHVHQRPVVFSPPPPQFPYLFGGQSAETHLQPQAVVNPVAQYVQAYPFYNPQTVVLQQVPLGYQQPACTYQLAPPWTSGDQRNWIVPQAYTGTVNFQRTDMDTRAELSQTECIVHDPNPSSTDHSPQKKAVDRSIQTVISCLFSPEGKHRSSCVASQDDFLKVKREHQFRRSRTMYK</sequence>
<evidence type="ECO:0000313" key="10">
    <source>
        <dbReference type="Ensembl" id="ENSLACP00000003238.2"/>
    </source>
</evidence>
<dbReference type="OMA" id="SQEDYFK"/>
<evidence type="ECO:0000256" key="4">
    <source>
        <dbReference type="ARBA" id="ARBA00022782"/>
    </source>
</evidence>
<dbReference type="GO" id="GO:0005737">
    <property type="term" value="C:cytoplasm"/>
    <property type="evidence" value="ECO:0007669"/>
    <property type="project" value="UniProtKB-SubCell"/>
</dbReference>
<evidence type="ECO:0000256" key="1">
    <source>
        <dbReference type="ARBA" id="ARBA00004496"/>
    </source>
</evidence>
<evidence type="ECO:0000256" key="8">
    <source>
        <dbReference type="SAM" id="MobiDB-lite"/>
    </source>
</evidence>
<dbReference type="SUPFAM" id="SSF54928">
    <property type="entry name" value="RNA-binding domain, RBD"/>
    <property type="match status" value="1"/>
</dbReference>
<evidence type="ECO:0000259" key="9">
    <source>
        <dbReference type="PROSITE" id="PS50102"/>
    </source>
</evidence>
<dbReference type="HOGENOM" id="CLU_084802_0_0_1"/>
<dbReference type="SMART" id="SM00360">
    <property type="entry name" value="RRM"/>
    <property type="match status" value="1"/>
</dbReference>
<proteinExistence type="predicted"/>
<evidence type="ECO:0000256" key="7">
    <source>
        <dbReference type="PROSITE-ProRule" id="PRU00176"/>
    </source>
</evidence>
<comment type="subcellular location">
    <subcellularLocation>
        <location evidence="1">Cytoplasm</location>
    </subcellularLocation>
</comment>
<dbReference type="Proteomes" id="UP000008672">
    <property type="component" value="Unassembled WGS sequence"/>
</dbReference>
<keyword evidence="2" id="KW-0217">Developmental protein</keyword>
<gene>
    <name evidence="10" type="primary">DAZL</name>
</gene>
<evidence type="ECO:0000256" key="5">
    <source>
        <dbReference type="ARBA" id="ARBA00022871"/>
    </source>
</evidence>
<dbReference type="GeneTree" id="ENSGT00530000063480"/>
<feature type="compositionally biased region" description="Polar residues" evidence="8">
    <location>
        <begin position="1"/>
        <end position="12"/>
    </location>
</feature>
<dbReference type="PANTHER" id="PTHR11176:SF4">
    <property type="entry name" value="DELETED IN AZOOSPERMIA-LIKE"/>
    <property type="match status" value="1"/>
</dbReference>
<dbReference type="InParanoid" id="H3A0R7"/>
<evidence type="ECO:0000256" key="6">
    <source>
        <dbReference type="ARBA" id="ARBA00022884"/>
    </source>
</evidence>
<dbReference type="PROSITE" id="PS50102">
    <property type="entry name" value="RRM"/>
    <property type="match status" value="1"/>
</dbReference>
<evidence type="ECO:0000313" key="11">
    <source>
        <dbReference type="Proteomes" id="UP000008672"/>
    </source>
</evidence>
<dbReference type="EMBL" id="AFYH01133709">
    <property type="status" value="NOT_ANNOTATED_CDS"/>
    <property type="molecule type" value="Genomic_DNA"/>
</dbReference>
<dbReference type="STRING" id="7897.ENSLACP00000003238"/>
<accession>H3A0R7</accession>
<evidence type="ECO:0000256" key="2">
    <source>
        <dbReference type="ARBA" id="ARBA00022473"/>
    </source>
</evidence>
<dbReference type="FunCoup" id="H3A0R7">
    <property type="interactions" value="65"/>
</dbReference>
<keyword evidence="3" id="KW-0963">Cytoplasm</keyword>
<dbReference type="InterPro" id="IPR037551">
    <property type="entry name" value="DAZ_RRM_vert"/>
</dbReference>
<dbReference type="GO" id="GO:0003730">
    <property type="term" value="F:mRNA 3'-UTR binding"/>
    <property type="evidence" value="ECO:0007669"/>
    <property type="project" value="InterPro"/>
</dbReference>
<dbReference type="GO" id="GO:0070935">
    <property type="term" value="P:3'-UTR-mediated mRNA stabilization"/>
    <property type="evidence" value="ECO:0007669"/>
    <property type="project" value="TreeGrafter"/>
</dbReference>
<keyword evidence="4" id="KW-0221">Differentiation</keyword>
<dbReference type="GO" id="GO:0007283">
    <property type="term" value="P:spermatogenesis"/>
    <property type="evidence" value="ECO:0007669"/>
    <property type="project" value="UniProtKB-KW"/>
</dbReference>
<reference evidence="10" key="2">
    <citation type="submission" date="2025-08" db="UniProtKB">
        <authorList>
            <consortium name="Ensembl"/>
        </authorList>
    </citation>
    <scope>IDENTIFICATION</scope>
</reference>
<dbReference type="FunFam" id="3.30.70.330:FF:000180">
    <property type="entry name" value="Deleted in azoospermia-like"/>
    <property type="match status" value="1"/>
</dbReference>
<keyword evidence="11" id="KW-1185">Reference proteome</keyword>
<dbReference type="InterPro" id="IPR012677">
    <property type="entry name" value="Nucleotide-bd_a/b_plait_sf"/>
</dbReference>
<dbReference type="EMBL" id="AFYH01133708">
    <property type="status" value="NOT_ANNOTATED_CDS"/>
    <property type="molecule type" value="Genomic_DNA"/>
</dbReference>
<dbReference type="GO" id="GO:0008494">
    <property type="term" value="F:translation activator activity"/>
    <property type="evidence" value="ECO:0007669"/>
    <property type="project" value="TreeGrafter"/>
</dbReference>
<dbReference type="Pfam" id="PF00076">
    <property type="entry name" value="RRM_1"/>
    <property type="match status" value="1"/>
</dbReference>
<dbReference type="EMBL" id="AFYH01133712">
    <property type="status" value="NOT_ANNOTATED_CDS"/>
    <property type="molecule type" value="Genomic_DNA"/>
</dbReference>
<dbReference type="EMBL" id="AFYH01133711">
    <property type="status" value="NOT_ANNOTATED_CDS"/>
    <property type="molecule type" value="Genomic_DNA"/>
</dbReference>
<dbReference type="InterPro" id="IPR035979">
    <property type="entry name" value="RBD_domain_sf"/>
</dbReference>
<dbReference type="EMBL" id="AFYH01133713">
    <property type="status" value="NOT_ANNOTATED_CDS"/>
    <property type="molecule type" value="Genomic_DNA"/>
</dbReference>
<feature type="domain" description="RRM" evidence="9">
    <location>
        <begin position="41"/>
        <end position="116"/>
    </location>
</feature>
<dbReference type="CDD" id="cd12672">
    <property type="entry name" value="RRM_DAZL"/>
    <property type="match status" value="1"/>
</dbReference>
<name>H3A0R7_LATCH</name>
<dbReference type="EMBL" id="AFYH01133710">
    <property type="status" value="NOT_ANNOTATED_CDS"/>
    <property type="molecule type" value="Genomic_DNA"/>
</dbReference>
<dbReference type="GO" id="GO:0030154">
    <property type="term" value="P:cell differentiation"/>
    <property type="evidence" value="ECO:0007669"/>
    <property type="project" value="UniProtKB-KW"/>
</dbReference>
<keyword evidence="6 7" id="KW-0694">RNA-binding</keyword>
<dbReference type="Gene3D" id="3.30.70.330">
    <property type="match status" value="1"/>
</dbReference>
<feature type="region of interest" description="Disordered" evidence="8">
    <location>
        <begin position="1"/>
        <end position="26"/>
    </location>
</feature>
<dbReference type="KEGG" id="lcm:102346554"/>
<reference evidence="11" key="1">
    <citation type="submission" date="2011-08" db="EMBL/GenBank/DDBJ databases">
        <title>The draft genome of Latimeria chalumnae.</title>
        <authorList>
            <person name="Di Palma F."/>
            <person name="Alfoldi J."/>
            <person name="Johnson J."/>
            <person name="Berlin A."/>
            <person name="Gnerre S."/>
            <person name="Jaffe D."/>
            <person name="MacCallum I."/>
            <person name="Young S."/>
            <person name="Walker B.J."/>
            <person name="Lander E."/>
            <person name="Lindblad-Toh K."/>
        </authorList>
    </citation>
    <scope>NUCLEOTIDE SEQUENCE [LARGE SCALE GENOMIC DNA]</scope>
    <source>
        <strain evidence="11">Wild caught</strain>
    </source>
</reference>
<dbReference type="AlphaFoldDB" id="H3A0R7"/>
<protein>
    <submittedName>
        <fullName evidence="10">Deleted in azoospermia like</fullName>
    </submittedName>
</protein>
<dbReference type="InterPro" id="IPR000504">
    <property type="entry name" value="RRM_dom"/>
</dbReference>
<dbReference type="PANTHER" id="PTHR11176">
    <property type="entry name" value="BOULE-RELATED"/>
    <property type="match status" value="1"/>
</dbReference>
<reference evidence="10" key="3">
    <citation type="submission" date="2025-09" db="UniProtKB">
        <authorList>
            <consortium name="Ensembl"/>
        </authorList>
    </citation>
    <scope>IDENTIFICATION</scope>
</reference>
<organism evidence="10 11">
    <name type="scientific">Latimeria chalumnae</name>
    <name type="common">Coelacanth</name>
    <dbReference type="NCBI Taxonomy" id="7897"/>
    <lineage>
        <taxon>Eukaryota</taxon>
        <taxon>Metazoa</taxon>
        <taxon>Chordata</taxon>
        <taxon>Craniata</taxon>
        <taxon>Vertebrata</taxon>
        <taxon>Euteleostomi</taxon>
        <taxon>Coelacanthiformes</taxon>
        <taxon>Coelacanthidae</taxon>
        <taxon>Latimeria</taxon>
    </lineage>
</organism>
<dbReference type="eggNOG" id="KOG0118">
    <property type="taxonomic scope" value="Eukaryota"/>
</dbReference>
<keyword evidence="5" id="KW-0744">Spermatogenesis</keyword>
<dbReference type="GO" id="GO:0045948">
    <property type="term" value="P:positive regulation of translational initiation"/>
    <property type="evidence" value="ECO:0007669"/>
    <property type="project" value="TreeGrafter"/>
</dbReference>